<comment type="function">
    <text evidence="5">Hydroxynaphthalene reductase-like protein; part of the Pks2 gene cluster that mediates the formation of infectious structures (appressoria), enabling these fungi to kill insects faster. The product of the Pks2 gene cluster is different from the one of Pks1 and has still not been identified.</text>
</comment>
<reference evidence="7 8" key="1">
    <citation type="submission" date="2020-07" db="EMBL/GenBank/DDBJ databases">
        <title>Metarhizium humberi genome.</title>
        <authorList>
            <person name="Lysoe E."/>
        </authorList>
    </citation>
    <scope>NUCLEOTIDE SEQUENCE [LARGE SCALE GENOMIC DNA]</scope>
    <source>
        <strain evidence="7 8">ESALQ1638</strain>
    </source>
</reference>
<evidence type="ECO:0000256" key="6">
    <source>
        <dbReference type="RuleBase" id="RU000363"/>
    </source>
</evidence>
<dbReference type="InterPro" id="IPR020904">
    <property type="entry name" value="Sc_DH/Rdtase_CS"/>
</dbReference>
<dbReference type="PRINTS" id="PR00080">
    <property type="entry name" value="SDRFAMILY"/>
</dbReference>
<dbReference type="PANTHER" id="PTHR43618:SF18">
    <property type="entry name" value="SHORT CHAIN DEHYDROGENASE_REDUCTASE FAMILY (AFU_ORTHOLOGUE AFUA_5G12480)"/>
    <property type="match status" value="1"/>
</dbReference>
<dbReference type="CDD" id="cd05233">
    <property type="entry name" value="SDR_c"/>
    <property type="match status" value="1"/>
</dbReference>
<dbReference type="PROSITE" id="PS00061">
    <property type="entry name" value="ADH_SHORT"/>
    <property type="match status" value="1"/>
</dbReference>
<evidence type="ECO:0000256" key="3">
    <source>
        <dbReference type="ARBA" id="ARBA00022857"/>
    </source>
</evidence>
<evidence type="ECO:0000313" key="8">
    <source>
        <dbReference type="Proteomes" id="UP000764110"/>
    </source>
</evidence>
<name>A0A9P8S996_9HYPO</name>
<dbReference type="Pfam" id="PF00106">
    <property type="entry name" value="adh_short"/>
    <property type="match status" value="1"/>
</dbReference>
<dbReference type="PANTHER" id="PTHR43618">
    <property type="entry name" value="7-ALPHA-HYDROXYSTEROID DEHYDROGENASE"/>
    <property type="match status" value="1"/>
</dbReference>
<evidence type="ECO:0000256" key="2">
    <source>
        <dbReference type="ARBA" id="ARBA00015194"/>
    </source>
</evidence>
<evidence type="ECO:0000256" key="5">
    <source>
        <dbReference type="ARBA" id="ARBA00046017"/>
    </source>
</evidence>
<dbReference type="Gene3D" id="3.40.50.720">
    <property type="entry name" value="NAD(P)-binding Rossmann-like Domain"/>
    <property type="match status" value="1"/>
</dbReference>
<dbReference type="InterPro" id="IPR052178">
    <property type="entry name" value="Sec_Metab_Biosynth_SDR"/>
</dbReference>
<keyword evidence="4" id="KW-0560">Oxidoreductase</keyword>
<keyword evidence="3" id="KW-0521">NADP</keyword>
<organism evidence="7 8">
    <name type="scientific">Metarhizium humberi</name>
    <dbReference type="NCBI Taxonomy" id="2596975"/>
    <lineage>
        <taxon>Eukaryota</taxon>
        <taxon>Fungi</taxon>
        <taxon>Dikarya</taxon>
        <taxon>Ascomycota</taxon>
        <taxon>Pezizomycotina</taxon>
        <taxon>Sordariomycetes</taxon>
        <taxon>Hypocreomycetidae</taxon>
        <taxon>Hypocreales</taxon>
        <taxon>Clavicipitaceae</taxon>
        <taxon>Metarhizium</taxon>
    </lineage>
</organism>
<evidence type="ECO:0000313" key="7">
    <source>
        <dbReference type="EMBL" id="KAH0598203.1"/>
    </source>
</evidence>
<evidence type="ECO:0000256" key="4">
    <source>
        <dbReference type="ARBA" id="ARBA00023002"/>
    </source>
</evidence>
<dbReference type="InterPro" id="IPR036291">
    <property type="entry name" value="NAD(P)-bd_dom_sf"/>
</dbReference>
<comment type="caution">
    <text evidence="7">The sequence shown here is derived from an EMBL/GenBank/DDBJ whole genome shotgun (WGS) entry which is preliminary data.</text>
</comment>
<dbReference type="InterPro" id="IPR002347">
    <property type="entry name" value="SDR_fam"/>
</dbReference>
<dbReference type="SUPFAM" id="SSF51735">
    <property type="entry name" value="NAD(P)-binding Rossmann-fold domains"/>
    <property type="match status" value="1"/>
</dbReference>
<sequence length="299" mass="31503">MSSSSSSSSPYNAASLFGVKDLVAVVTGGGSGLGAITTHALVANGAKAVYILGRREEALLTTKKNASNPDVVHTIVCDVTSKGSLAAAANLIREETGYIHVLYANSGVIKAATAPYDASDDIKSLQQKLWKPDMEDFTTTLHVNVTGAFYTAIAFLDLLDEGNKRATVAAKSQIILISSIASFSRRPFAGFSYSASKAAITQLTKQLSSTLAQYKIRVNAIAPGFFPSEMTQDMSYMKTEKDPREEGALHSSVVPLERVGSEEDFAGVALFLASKAGGYVDGAIILADGGRISLLPSSY</sequence>
<accession>A0A9P8S996</accession>
<proteinExistence type="inferred from homology"/>
<gene>
    <name evidence="7" type="ORF">MHUMG1_03497</name>
</gene>
<keyword evidence="8" id="KW-1185">Reference proteome</keyword>
<comment type="similarity">
    <text evidence="1 6">Belongs to the short-chain dehydrogenases/reductases (SDR) family.</text>
</comment>
<dbReference type="EMBL" id="JACEFI010000005">
    <property type="protein sequence ID" value="KAH0598203.1"/>
    <property type="molecule type" value="Genomic_DNA"/>
</dbReference>
<dbReference type="PRINTS" id="PR00081">
    <property type="entry name" value="GDHRDH"/>
</dbReference>
<evidence type="ECO:0000256" key="1">
    <source>
        <dbReference type="ARBA" id="ARBA00006484"/>
    </source>
</evidence>
<dbReference type="GO" id="GO:0016491">
    <property type="term" value="F:oxidoreductase activity"/>
    <property type="evidence" value="ECO:0007669"/>
    <property type="project" value="UniProtKB-KW"/>
</dbReference>
<dbReference type="AlphaFoldDB" id="A0A9P8S996"/>
<dbReference type="Proteomes" id="UP000764110">
    <property type="component" value="Unassembled WGS sequence"/>
</dbReference>
<protein>
    <recommendedName>
        <fullName evidence="2">Hydroxynaphthalene reductase-like protein Arp2</fullName>
    </recommendedName>
</protein>